<dbReference type="EMBL" id="CAJNNW010033997">
    <property type="protein sequence ID" value="CAE8721219.1"/>
    <property type="molecule type" value="Genomic_DNA"/>
</dbReference>
<feature type="region of interest" description="Disordered" evidence="2">
    <location>
        <begin position="218"/>
        <end position="350"/>
    </location>
</feature>
<evidence type="ECO:0000313" key="4">
    <source>
        <dbReference type="EMBL" id="CAE8721219.1"/>
    </source>
</evidence>
<evidence type="ECO:0000313" key="3">
    <source>
        <dbReference type="EMBL" id="CAE8610749.1"/>
    </source>
</evidence>
<sequence length="350" mass="36839">APATDAVPPASANSPSSRKLDDGLLKTMGTRSGIGYPAKGQGSTSAVSDLNTSVGDFPRQPAQAGGVERRVAWLEEDVAVLHRRLRDECGEGQGGASGDPGLRALVARLDGELASERRSREQLEARIDALEESSKRENKEREVQLRNFAVDLESTMRGLIGRIDEGLSVGASAMRERTDQTEVRLRTLIKRVDEGLSAGAAALQDTICETGYANLTDRNARTRDASPQVGSPKSHNKGVLPGNPGSQQQAYSSQTSRLSRSPGVQSPQRDRTPAATPSMAYPCTLQVPGSGLSSGMAPGSVPAGWSNRSPQRSPAPGSRAPASGTGTPLGSSQSQYPGMAMVPNRMLGQR</sequence>
<feature type="compositionally biased region" description="Polar residues" evidence="2">
    <location>
        <begin position="324"/>
        <end position="336"/>
    </location>
</feature>
<feature type="region of interest" description="Disordered" evidence="2">
    <location>
        <begin position="1"/>
        <end position="47"/>
    </location>
</feature>
<keyword evidence="5" id="KW-1185">Reference proteome</keyword>
<dbReference type="Proteomes" id="UP000626109">
    <property type="component" value="Unassembled WGS sequence"/>
</dbReference>
<evidence type="ECO:0000313" key="5">
    <source>
        <dbReference type="Proteomes" id="UP000654075"/>
    </source>
</evidence>
<evidence type="ECO:0000256" key="2">
    <source>
        <dbReference type="SAM" id="MobiDB-lite"/>
    </source>
</evidence>
<comment type="caution">
    <text evidence="3">The sequence shown here is derived from an EMBL/GenBank/DDBJ whole genome shotgun (WGS) entry which is preliminary data.</text>
</comment>
<dbReference type="AlphaFoldDB" id="A0A813FD63"/>
<feature type="coiled-coil region" evidence="1">
    <location>
        <begin position="106"/>
        <end position="147"/>
    </location>
</feature>
<protein>
    <submittedName>
        <fullName evidence="3">Uncharacterized protein</fullName>
    </submittedName>
</protein>
<feature type="compositionally biased region" description="Polar residues" evidence="2">
    <location>
        <begin position="244"/>
        <end position="267"/>
    </location>
</feature>
<proteinExistence type="predicted"/>
<gene>
    <name evidence="3" type="ORF">PGLA1383_LOCUS28561</name>
    <name evidence="4" type="ORF">PGLA2088_LOCUS41804</name>
</gene>
<feature type="non-terminal residue" evidence="3">
    <location>
        <position position="350"/>
    </location>
</feature>
<reference evidence="3" key="1">
    <citation type="submission" date="2021-02" db="EMBL/GenBank/DDBJ databases">
        <authorList>
            <person name="Dougan E. K."/>
            <person name="Rhodes N."/>
            <person name="Thang M."/>
            <person name="Chan C."/>
        </authorList>
    </citation>
    <scope>NUCLEOTIDE SEQUENCE</scope>
</reference>
<organism evidence="3 5">
    <name type="scientific">Polarella glacialis</name>
    <name type="common">Dinoflagellate</name>
    <dbReference type="NCBI Taxonomy" id="89957"/>
    <lineage>
        <taxon>Eukaryota</taxon>
        <taxon>Sar</taxon>
        <taxon>Alveolata</taxon>
        <taxon>Dinophyceae</taxon>
        <taxon>Suessiales</taxon>
        <taxon>Suessiaceae</taxon>
        <taxon>Polarella</taxon>
    </lineage>
</organism>
<dbReference type="EMBL" id="CAJNNV010024829">
    <property type="protein sequence ID" value="CAE8610749.1"/>
    <property type="molecule type" value="Genomic_DNA"/>
</dbReference>
<accession>A0A813FD63</accession>
<feature type="compositionally biased region" description="Low complexity" evidence="2">
    <location>
        <begin position="1"/>
        <end position="17"/>
    </location>
</feature>
<name>A0A813FD63_POLGL</name>
<dbReference type="Proteomes" id="UP000654075">
    <property type="component" value="Unassembled WGS sequence"/>
</dbReference>
<dbReference type="OrthoDB" id="440978at2759"/>
<evidence type="ECO:0000256" key="1">
    <source>
        <dbReference type="SAM" id="Coils"/>
    </source>
</evidence>
<keyword evidence="1" id="KW-0175">Coiled coil</keyword>